<protein>
    <submittedName>
        <fullName evidence="1">Uncharacterized protein</fullName>
    </submittedName>
</protein>
<accession>A0AAW2E6A3</accession>
<reference evidence="1 2" key="1">
    <citation type="submission" date="2024-01" db="EMBL/GenBank/DDBJ databases">
        <title>A telomere-to-telomere, gap-free genome of sweet tea (Lithocarpus litseifolius).</title>
        <authorList>
            <person name="Zhou J."/>
        </authorList>
    </citation>
    <scope>NUCLEOTIDE SEQUENCE [LARGE SCALE GENOMIC DNA]</scope>
    <source>
        <strain evidence="1">Zhou-2022a</strain>
        <tissue evidence="1">Leaf</tissue>
    </source>
</reference>
<evidence type="ECO:0000313" key="2">
    <source>
        <dbReference type="Proteomes" id="UP001459277"/>
    </source>
</evidence>
<comment type="caution">
    <text evidence="1">The sequence shown here is derived from an EMBL/GenBank/DDBJ whole genome shotgun (WGS) entry which is preliminary data.</text>
</comment>
<sequence length="101" mass="12057">MLGPHLQENKVFLAVSVLDSAMYRGKKVRSGRETERRGECCNRCDFFFFFFWDRTHVSQNIYRKVNQDIPLLHCCNYEIIKKIYIIQQLDESVSKSDIIYI</sequence>
<evidence type="ECO:0000313" key="1">
    <source>
        <dbReference type="EMBL" id="KAL0017180.1"/>
    </source>
</evidence>
<dbReference type="Proteomes" id="UP001459277">
    <property type="component" value="Unassembled WGS sequence"/>
</dbReference>
<proteinExistence type="predicted"/>
<keyword evidence="2" id="KW-1185">Reference proteome</keyword>
<dbReference type="AlphaFoldDB" id="A0AAW2E6A3"/>
<gene>
    <name evidence="1" type="ORF">SO802_004249</name>
</gene>
<organism evidence="1 2">
    <name type="scientific">Lithocarpus litseifolius</name>
    <dbReference type="NCBI Taxonomy" id="425828"/>
    <lineage>
        <taxon>Eukaryota</taxon>
        <taxon>Viridiplantae</taxon>
        <taxon>Streptophyta</taxon>
        <taxon>Embryophyta</taxon>
        <taxon>Tracheophyta</taxon>
        <taxon>Spermatophyta</taxon>
        <taxon>Magnoliopsida</taxon>
        <taxon>eudicotyledons</taxon>
        <taxon>Gunneridae</taxon>
        <taxon>Pentapetalae</taxon>
        <taxon>rosids</taxon>
        <taxon>fabids</taxon>
        <taxon>Fagales</taxon>
        <taxon>Fagaceae</taxon>
        <taxon>Lithocarpus</taxon>
    </lineage>
</organism>
<name>A0AAW2E6A3_9ROSI</name>
<dbReference type="EMBL" id="JAZDWU010000001">
    <property type="protein sequence ID" value="KAL0017180.1"/>
    <property type="molecule type" value="Genomic_DNA"/>
</dbReference>